<protein>
    <recommendedName>
        <fullName evidence="3">Terminase small subunit</fullName>
    </recommendedName>
</protein>
<keyword evidence="2" id="KW-1185">Reference proteome</keyword>
<dbReference type="RefSeq" id="WP_273988104.1">
    <property type="nucleotide sequence ID" value="NZ_BAABQT010000015.1"/>
</dbReference>
<evidence type="ECO:0000313" key="2">
    <source>
        <dbReference type="Proteomes" id="UP001217044"/>
    </source>
</evidence>
<evidence type="ECO:0000313" key="1">
    <source>
        <dbReference type="EMBL" id="WDA58156.1"/>
    </source>
</evidence>
<sequence>MPKLLQENKELQQENYFQLYRTMGNARSLRRLEEATGLSLTSLHRMSVKYGWQQRLNEEADRLASLVKAQYEEKEYSSAATRVSLADTIFKKLEDSVGDLSISSFKDAKTALEMYALLTGKPTAITQDVSSLPVETLTDEELEKLAALLVSD</sequence>
<reference evidence="1 2" key="1">
    <citation type="submission" date="2022-12" db="EMBL/GenBank/DDBJ databases">
        <title>Genome Sequence of Deinococcus aquaticus Type Strain PB314.</title>
        <authorList>
            <person name="Albert C."/>
            <person name="Hill J."/>
            <person name="Boren L."/>
            <person name="Scholz-Ng S."/>
            <person name="Fatema N."/>
            <person name="Grosso R."/>
            <person name="Soboslay E."/>
            <person name="Tuohy J."/>
        </authorList>
    </citation>
    <scope>NUCLEOTIDE SEQUENCE [LARGE SCALE GENOMIC DNA]</scope>
    <source>
        <strain evidence="1 2">PB-314</strain>
    </source>
</reference>
<name>A0ABY7UZ00_9DEIO</name>
<dbReference type="EMBL" id="CP115165">
    <property type="protein sequence ID" value="WDA58156.1"/>
    <property type="molecule type" value="Genomic_DNA"/>
</dbReference>
<evidence type="ECO:0008006" key="3">
    <source>
        <dbReference type="Google" id="ProtNLM"/>
    </source>
</evidence>
<accession>A0ABY7UZ00</accession>
<organism evidence="1 2">
    <name type="scientific">Deinococcus aquaticus</name>
    <dbReference type="NCBI Taxonomy" id="328692"/>
    <lineage>
        <taxon>Bacteria</taxon>
        <taxon>Thermotogati</taxon>
        <taxon>Deinococcota</taxon>
        <taxon>Deinococci</taxon>
        <taxon>Deinococcales</taxon>
        <taxon>Deinococcaceae</taxon>
        <taxon>Deinococcus</taxon>
    </lineage>
</organism>
<gene>
    <name evidence="1" type="ORF">M8445_12475</name>
</gene>
<dbReference type="Proteomes" id="UP001217044">
    <property type="component" value="Chromosome"/>
</dbReference>
<proteinExistence type="predicted"/>